<organism evidence="2 3">
    <name type="scientific">Candidatus Iainarchaeum sp</name>
    <dbReference type="NCBI Taxonomy" id="3101447"/>
    <lineage>
        <taxon>Archaea</taxon>
        <taxon>Candidatus Iainarchaeota</taxon>
        <taxon>Candidatus Iainarchaeia</taxon>
        <taxon>Candidatus Iainarchaeales</taxon>
        <taxon>Candidatus Iainarchaeaceae</taxon>
        <taxon>Candidatus Iainarchaeum</taxon>
    </lineage>
</organism>
<keyword evidence="1" id="KW-0812">Transmembrane</keyword>
<dbReference type="EMBL" id="DUGC01000118">
    <property type="protein sequence ID" value="HIH10505.1"/>
    <property type="molecule type" value="Genomic_DNA"/>
</dbReference>
<accession>A0A7J4J263</accession>
<protein>
    <submittedName>
        <fullName evidence="2">Uncharacterized protein</fullName>
    </submittedName>
</protein>
<dbReference type="AlphaFoldDB" id="A0A7J4J263"/>
<comment type="caution">
    <text evidence="2">The sequence shown here is derived from an EMBL/GenBank/DDBJ whole genome shotgun (WGS) entry which is preliminary data.</text>
</comment>
<dbReference type="Proteomes" id="UP000565078">
    <property type="component" value="Unassembled WGS sequence"/>
</dbReference>
<gene>
    <name evidence="2" type="ORF">HA254_07620</name>
</gene>
<feature type="transmembrane region" description="Helical" evidence="1">
    <location>
        <begin position="113"/>
        <end position="130"/>
    </location>
</feature>
<keyword evidence="1" id="KW-1133">Transmembrane helix</keyword>
<evidence type="ECO:0000256" key="1">
    <source>
        <dbReference type="SAM" id="Phobius"/>
    </source>
</evidence>
<proteinExistence type="predicted"/>
<keyword evidence="1" id="KW-0472">Membrane</keyword>
<evidence type="ECO:0000313" key="3">
    <source>
        <dbReference type="Proteomes" id="UP000565078"/>
    </source>
</evidence>
<feature type="transmembrane region" description="Helical" evidence="1">
    <location>
        <begin position="142"/>
        <end position="160"/>
    </location>
</feature>
<name>A0A7J4J263_9ARCH</name>
<sequence length="171" mass="19527">MALSKPAVSKSSGNRSFGWQVTYNIFGKAREKALSFRDPRYLALLLIEFFLTSILAGGILLYIDGSLAPVVFPYNLIILGIIAYAVLHFYNYTLFFRRTRQNAIRRNSTMKSITLEFLIFIILAGAAYIYQDPEINVLPYPFNLLLFLGLLAVPTYFYIGEKFINADFPRL</sequence>
<reference evidence="3" key="1">
    <citation type="journal article" date="2020" name="bioRxiv">
        <title>A rank-normalized archaeal taxonomy based on genome phylogeny resolves widespread incomplete and uneven classifications.</title>
        <authorList>
            <person name="Rinke C."/>
            <person name="Chuvochina M."/>
            <person name="Mussig A.J."/>
            <person name="Chaumeil P.-A."/>
            <person name="Waite D.W."/>
            <person name="Whitman W.B."/>
            <person name="Parks D.H."/>
            <person name="Hugenholtz P."/>
        </authorList>
    </citation>
    <scope>NUCLEOTIDE SEQUENCE [LARGE SCALE GENOMIC DNA]</scope>
</reference>
<evidence type="ECO:0000313" key="2">
    <source>
        <dbReference type="EMBL" id="HIH10505.1"/>
    </source>
</evidence>
<feature type="transmembrane region" description="Helical" evidence="1">
    <location>
        <begin position="41"/>
        <end position="62"/>
    </location>
</feature>
<feature type="transmembrane region" description="Helical" evidence="1">
    <location>
        <begin position="74"/>
        <end position="92"/>
    </location>
</feature>